<dbReference type="InterPro" id="IPR024775">
    <property type="entry name" value="DinB-like"/>
</dbReference>
<name>A0A3M8BX77_9BACL</name>
<evidence type="ECO:0000313" key="3">
    <source>
        <dbReference type="Proteomes" id="UP000282028"/>
    </source>
</evidence>
<dbReference type="Gene3D" id="1.20.120.450">
    <property type="entry name" value="dinb family like domain"/>
    <property type="match status" value="1"/>
</dbReference>
<dbReference type="AlphaFoldDB" id="A0A3M8BX77"/>
<sequence>MNELIFRLSQIIDALPPELEALSETALASRPSPNKWSSKEILGHLCDSAIHNLTRFIHAQMEEAPFSIQKYDQNQWVRLQHYQLAPITDIIPFWIYLNKSILRIISAIPQEKCTTVCILPNGDTVTLQWLVSDYLTQMEHHLQQMAENLKLGGKS</sequence>
<dbReference type="Pfam" id="PF12867">
    <property type="entry name" value="DinB_2"/>
    <property type="match status" value="1"/>
</dbReference>
<keyword evidence="3" id="KW-1185">Reference proteome</keyword>
<dbReference type="OrthoDB" id="9793216at2"/>
<organism evidence="2 3">
    <name type="scientific">Brevibacillus invocatus</name>
    <dbReference type="NCBI Taxonomy" id="173959"/>
    <lineage>
        <taxon>Bacteria</taxon>
        <taxon>Bacillati</taxon>
        <taxon>Bacillota</taxon>
        <taxon>Bacilli</taxon>
        <taxon>Bacillales</taxon>
        <taxon>Paenibacillaceae</taxon>
        <taxon>Brevibacillus</taxon>
    </lineage>
</organism>
<feature type="domain" description="DinB-like" evidence="1">
    <location>
        <begin position="8"/>
        <end position="145"/>
    </location>
</feature>
<accession>A0A3M8BX77</accession>
<gene>
    <name evidence="2" type="ORF">EDM52_21375</name>
</gene>
<evidence type="ECO:0000313" key="2">
    <source>
        <dbReference type="EMBL" id="RNB68041.1"/>
    </source>
</evidence>
<dbReference type="SUPFAM" id="SSF109854">
    <property type="entry name" value="DinB/YfiT-like putative metalloenzymes"/>
    <property type="match status" value="1"/>
</dbReference>
<dbReference type="EMBL" id="RHHR01000047">
    <property type="protein sequence ID" value="RNB68041.1"/>
    <property type="molecule type" value="Genomic_DNA"/>
</dbReference>
<evidence type="ECO:0000259" key="1">
    <source>
        <dbReference type="Pfam" id="PF12867"/>
    </source>
</evidence>
<dbReference type="Proteomes" id="UP000282028">
    <property type="component" value="Unassembled WGS sequence"/>
</dbReference>
<comment type="caution">
    <text evidence="2">The sequence shown here is derived from an EMBL/GenBank/DDBJ whole genome shotgun (WGS) entry which is preliminary data.</text>
</comment>
<dbReference type="RefSeq" id="WP_122910962.1">
    <property type="nucleotide sequence ID" value="NZ_CBCSBE010000030.1"/>
</dbReference>
<reference evidence="2 3" key="1">
    <citation type="submission" date="2018-10" db="EMBL/GenBank/DDBJ databases">
        <title>Phylogenomics of Brevibacillus.</title>
        <authorList>
            <person name="Dunlap C."/>
        </authorList>
    </citation>
    <scope>NUCLEOTIDE SEQUENCE [LARGE SCALE GENOMIC DNA]</scope>
    <source>
        <strain evidence="2 3">JCM 12215</strain>
    </source>
</reference>
<proteinExistence type="predicted"/>
<protein>
    <submittedName>
        <fullName evidence="2">DinB family protein</fullName>
    </submittedName>
</protein>
<dbReference type="InterPro" id="IPR034660">
    <property type="entry name" value="DinB/YfiT-like"/>
</dbReference>